<dbReference type="InterPro" id="IPR035710">
    <property type="entry name" value="Archaeal_gltB"/>
</dbReference>
<dbReference type="Pfam" id="PF01493">
    <property type="entry name" value="GXGXG"/>
    <property type="match status" value="1"/>
</dbReference>
<dbReference type="AlphaFoldDB" id="A0A8F5BR10"/>
<evidence type="ECO:0000259" key="1">
    <source>
        <dbReference type="PROSITE" id="PS51278"/>
    </source>
</evidence>
<dbReference type="OrthoDB" id="2513at2157"/>
<evidence type="ECO:0000313" key="2">
    <source>
        <dbReference type="EMBL" id="QXJ29842.1"/>
    </source>
</evidence>
<dbReference type="GO" id="GO:0004355">
    <property type="term" value="F:glutamate synthase (NADPH) activity"/>
    <property type="evidence" value="ECO:0007669"/>
    <property type="project" value="UniProtKB-EC"/>
</dbReference>
<dbReference type="EC" id="1.4.1.13" evidence="2"/>
<dbReference type="InterPro" id="IPR017932">
    <property type="entry name" value="GATase_2_dom"/>
</dbReference>
<dbReference type="PANTHER" id="PTHR39673:SF5">
    <property type="entry name" value="TUNGSTEN-CONTAINING FORMYLMETHANOFURAN DEHYDROGENASE 2 SUBUNIT C"/>
    <property type="match status" value="1"/>
</dbReference>
<dbReference type="PIRSF" id="PIRSF036632">
    <property type="entry name" value="GOGAT_lg_1_3"/>
    <property type="match status" value="1"/>
</dbReference>
<proteinExistence type="predicted"/>
<dbReference type="InterPro" id="IPR002489">
    <property type="entry name" value="Glu_synth_asu_C"/>
</dbReference>
<evidence type="ECO:0000313" key="3">
    <source>
        <dbReference type="Proteomes" id="UP000694018"/>
    </source>
</evidence>
<dbReference type="CDD" id="cd00981">
    <property type="entry name" value="arch_gltB"/>
    <property type="match status" value="1"/>
</dbReference>
<sequence>MVDYYPSGCGVFGILRKRNSPKVKGNLVVRAIDRVRYRGSDKGAGFAVFNLEKRNYYVIKAFYEGNPSELKDMFSKYGVEVKNVELLTKYSNLCDCNLIALGDINEVRKAIRNVNEIMWNGKERKGRVYSVGSSLHVYKGVGYPKDVAEQYRVEEFEGDLWLAHTRQPTNSPGYYPFWSHPFSSFNVAIVHNGDVSSFGANVEYLNSRGLNSFVGTDSEVLAFLFEELIAEGLTIEEAVKILINPSRRFNALPKDIDYLYRNAMLDGPFTAVIGYDSGDDLYLIAIADRSKFRPAIIGEDESYYYVASEENEIREISPKAKVWTLKPGSYFIASYKKGIISYGRSNDELKTFSPPPIMVPEKYDINAYNIGYKELNYEILKLAEKGKKEITVANVLGHRYIGINLPAKNINNLRINLYGIVGNAMANLNEGNEFYVYGNVADDCCDTMHGGKVVIYGDARDVLAQTFQNGKIFVKGNAGNRVGIQMREYKDKRPYLIIGGIVDDYLGEYMAGGVIIVFGKGFNGEPVGNFVGTGMVRGRIYIRGKVSPSKLGLQPPRYEIMRLLKALFLEGLISSEEYDSLKNEEYIEIVNKLKGEAKEYAKKLFEEKIGVPTYEYRELTEEEFKELYPVVDEYSKDMMDYSYTELLKEKFTVITARKL</sequence>
<dbReference type="Proteomes" id="UP000694018">
    <property type="component" value="Chromosome"/>
</dbReference>
<protein>
    <submittedName>
        <fullName evidence="2">Glutamate synthase [NADPH] large chain</fullName>
        <ecNumber evidence="2">1.4.1.13</ecNumber>
    </submittedName>
</protein>
<dbReference type="InterPro" id="IPR012075">
    <property type="entry name" value="Glu_synth_lsu_1/3"/>
</dbReference>
<feature type="domain" description="Glutamine amidotransferase type-2" evidence="1">
    <location>
        <begin position="9"/>
        <end position="336"/>
    </location>
</feature>
<organism evidence="2 3">
    <name type="scientific">Saccharolobus shibatae (strain ATCC 51178 / DSM 5389 / JCM 8931 / NBRC 15437 / B12)</name>
    <name type="common">Sulfolobus shibatae</name>
    <dbReference type="NCBI Taxonomy" id="523848"/>
    <lineage>
        <taxon>Archaea</taxon>
        <taxon>Thermoproteota</taxon>
        <taxon>Thermoprotei</taxon>
        <taxon>Sulfolobales</taxon>
        <taxon>Sulfolobaceae</taxon>
        <taxon>Saccharolobus</taxon>
    </lineage>
</organism>
<dbReference type="KEGG" id="sshi:J5U23_02728"/>
<dbReference type="PROSITE" id="PS51278">
    <property type="entry name" value="GATASE_TYPE_2"/>
    <property type="match status" value="1"/>
</dbReference>
<dbReference type="Pfam" id="PF00310">
    <property type="entry name" value="GATase_2"/>
    <property type="match status" value="1"/>
</dbReference>
<dbReference type="EMBL" id="CP077717">
    <property type="protein sequence ID" value="QXJ29842.1"/>
    <property type="molecule type" value="Genomic_DNA"/>
</dbReference>
<dbReference type="PANTHER" id="PTHR39673">
    <property type="entry name" value="TUNGSTEN FORMYLMETHANOFURAN DEHYDROGENASE, SUBUNIT C (FWDC)"/>
    <property type="match status" value="1"/>
</dbReference>
<keyword evidence="2" id="KW-0560">Oxidoreductase</keyword>
<accession>A0A8F5BR10</accession>
<dbReference type="RefSeq" id="WP_218266386.1">
    <property type="nucleotide sequence ID" value="NZ_CP077717.1"/>
</dbReference>
<dbReference type="GeneID" id="65564203"/>
<dbReference type="CDD" id="cd01907">
    <property type="entry name" value="GlxB"/>
    <property type="match status" value="1"/>
</dbReference>
<reference evidence="2" key="1">
    <citation type="journal article" date="2021" name="Environ. Microbiol.">
        <title>New insights into the diversity and evolution of the archaeal mobilome from three complete genomes of Saccharolobus shibatae.</title>
        <authorList>
            <person name="Medvedeva S."/>
            <person name="Brandt D."/>
            <person name="Cvirkaite-Krupovic V."/>
            <person name="Liu Y."/>
            <person name="Severinov K."/>
            <person name="Ishino S."/>
            <person name="Ishino Y."/>
            <person name="Prangishvili D."/>
            <person name="Kalinowski J."/>
            <person name="Krupovic M."/>
        </authorList>
    </citation>
    <scope>NUCLEOTIDE SEQUENCE</scope>
    <source>
        <strain evidence="2">B12</strain>
    </source>
</reference>
<gene>
    <name evidence="2" type="ORF">J5U23_02728</name>
</gene>
<name>A0A8F5BR10_SACSH</name>